<feature type="domain" description="IBB" evidence="7">
    <location>
        <begin position="1"/>
        <end position="60"/>
    </location>
</feature>
<keyword evidence="9" id="KW-1185">Reference proteome</keyword>
<accession>A0AAD7FLJ8</accession>
<dbReference type="PANTHER" id="PTHR23316">
    <property type="entry name" value="IMPORTIN ALPHA"/>
    <property type="match status" value="1"/>
</dbReference>
<protein>
    <submittedName>
        <fullName evidence="8">Armadillo-type protein</fullName>
    </submittedName>
</protein>
<evidence type="ECO:0000256" key="3">
    <source>
        <dbReference type="ARBA" id="ARBA00022927"/>
    </source>
</evidence>
<dbReference type="Pfam" id="PF00514">
    <property type="entry name" value="Arm"/>
    <property type="match status" value="2"/>
</dbReference>
<dbReference type="Gene3D" id="1.20.5.690">
    <property type="entry name" value="Importin-alpha, importin-beta-binding domain"/>
    <property type="match status" value="1"/>
</dbReference>
<dbReference type="SMART" id="SM00185">
    <property type="entry name" value="ARM"/>
    <property type="match status" value="2"/>
</dbReference>
<dbReference type="Pfam" id="PF01749">
    <property type="entry name" value="IBB"/>
    <property type="match status" value="1"/>
</dbReference>
<organism evidence="8 9">
    <name type="scientific">Roridomyces roridus</name>
    <dbReference type="NCBI Taxonomy" id="1738132"/>
    <lineage>
        <taxon>Eukaryota</taxon>
        <taxon>Fungi</taxon>
        <taxon>Dikarya</taxon>
        <taxon>Basidiomycota</taxon>
        <taxon>Agaricomycotina</taxon>
        <taxon>Agaricomycetes</taxon>
        <taxon>Agaricomycetidae</taxon>
        <taxon>Agaricales</taxon>
        <taxon>Marasmiineae</taxon>
        <taxon>Mycenaceae</taxon>
        <taxon>Roridomyces</taxon>
    </lineage>
</organism>
<evidence type="ECO:0000256" key="6">
    <source>
        <dbReference type="SAM" id="MobiDB-lite"/>
    </source>
</evidence>
<dbReference type="InterPro" id="IPR036975">
    <property type="entry name" value="Importin-a_IBB_sf"/>
</dbReference>
<name>A0AAD7FLJ8_9AGAR</name>
<comment type="caution">
    <text evidence="8">The sequence shown here is derived from an EMBL/GenBank/DDBJ whole genome shotgun (WGS) entry which is preliminary data.</text>
</comment>
<dbReference type="Gene3D" id="1.25.10.10">
    <property type="entry name" value="Leucine-rich Repeat Variant"/>
    <property type="match status" value="1"/>
</dbReference>
<evidence type="ECO:0000256" key="2">
    <source>
        <dbReference type="ARBA" id="ARBA00022448"/>
    </source>
</evidence>
<dbReference type="InterPro" id="IPR000225">
    <property type="entry name" value="Armadillo"/>
</dbReference>
<dbReference type="Proteomes" id="UP001221142">
    <property type="component" value="Unassembled WGS sequence"/>
</dbReference>
<dbReference type="AlphaFoldDB" id="A0AAD7FLJ8"/>
<dbReference type="EMBL" id="JARKIF010000009">
    <property type="protein sequence ID" value="KAJ7630836.1"/>
    <property type="molecule type" value="Genomic_DNA"/>
</dbReference>
<feature type="repeat" description="ARM" evidence="4">
    <location>
        <begin position="158"/>
        <end position="186"/>
    </location>
</feature>
<evidence type="ECO:0000313" key="9">
    <source>
        <dbReference type="Proteomes" id="UP001221142"/>
    </source>
</evidence>
<dbReference type="PROSITE" id="PS50176">
    <property type="entry name" value="ARM_REPEAT"/>
    <property type="match status" value="1"/>
</dbReference>
<dbReference type="GO" id="GO:0006606">
    <property type="term" value="P:protein import into nucleus"/>
    <property type="evidence" value="ECO:0007669"/>
    <property type="project" value="InterPro"/>
</dbReference>
<dbReference type="InterPro" id="IPR016024">
    <property type="entry name" value="ARM-type_fold"/>
</dbReference>
<dbReference type="PROSITE" id="PS51214">
    <property type="entry name" value="IBB"/>
    <property type="match status" value="1"/>
</dbReference>
<evidence type="ECO:0000313" key="8">
    <source>
        <dbReference type="EMBL" id="KAJ7630836.1"/>
    </source>
</evidence>
<gene>
    <name evidence="8" type="ORF">FB45DRAFT_548360</name>
</gene>
<evidence type="ECO:0000256" key="4">
    <source>
        <dbReference type="PROSITE-ProRule" id="PRU00259"/>
    </source>
</evidence>
<dbReference type="GO" id="GO:0061608">
    <property type="term" value="F:nuclear import signal receptor activity"/>
    <property type="evidence" value="ECO:0007669"/>
    <property type="project" value="InterPro"/>
</dbReference>
<dbReference type="SUPFAM" id="SSF48371">
    <property type="entry name" value="ARM repeat"/>
    <property type="match status" value="1"/>
</dbReference>
<feature type="compositionally biased region" description="Basic and acidic residues" evidence="6">
    <location>
        <begin position="1"/>
        <end position="48"/>
    </location>
</feature>
<evidence type="ECO:0000256" key="5">
    <source>
        <dbReference type="PROSITE-ProRule" id="PRU00561"/>
    </source>
</evidence>
<comment type="similarity">
    <text evidence="1">Belongs to the importin alpha family.</text>
</comment>
<feature type="region of interest" description="Disordered" evidence="6">
    <location>
        <begin position="1"/>
        <end position="71"/>
    </location>
</feature>
<sequence length="205" mass="22995">MDSAESRTMKARRDAYKNKGAFKEEDRRNRRNEQQVEIRRQKRDENIAKRRNFLPSAGPDSDEEVGGGAWDPPLAQDMVDGVFSDDPERQLDATAKFRKLLSKEKNPPIERVIDCGVVPRFVEFLKTGHAMLQFEAAWALTNIASGTAEHTQVVIRAEAVPEFINLLSSPTLDVREQAVWALGNIAGDSPQCRDYVLRAVPCGLS</sequence>
<dbReference type="InterPro" id="IPR002652">
    <property type="entry name" value="Importin-a_IBB"/>
</dbReference>
<keyword evidence="2 5" id="KW-0813">Transport</keyword>
<keyword evidence="3" id="KW-0653">Protein transport</keyword>
<evidence type="ECO:0000259" key="7">
    <source>
        <dbReference type="PROSITE" id="PS51214"/>
    </source>
</evidence>
<evidence type="ECO:0000256" key="1">
    <source>
        <dbReference type="ARBA" id="ARBA00010394"/>
    </source>
</evidence>
<reference evidence="8" key="1">
    <citation type="submission" date="2023-03" db="EMBL/GenBank/DDBJ databases">
        <title>Massive genome expansion in bonnet fungi (Mycena s.s.) driven by repeated elements and novel gene families across ecological guilds.</title>
        <authorList>
            <consortium name="Lawrence Berkeley National Laboratory"/>
            <person name="Harder C.B."/>
            <person name="Miyauchi S."/>
            <person name="Viragh M."/>
            <person name="Kuo A."/>
            <person name="Thoen E."/>
            <person name="Andreopoulos B."/>
            <person name="Lu D."/>
            <person name="Skrede I."/>
            <person name="Drula E."/>
            <person name="Henrissat B."/>
            <person name="Morin E."/>
            <person name="Kohler A."/>
            <person name="Barry K."/>
            <person name="LaButti K."/>
            <person name="Morin E."/>
            <person name="Salamov A."/>
            <person name="Lipzen A."/>
            <person name="Mereny Z."/>
            <person name="Hegedus B."/>
            <person name="Baldrian P."/>
            <person name="Stursova M."/>
            <person name="Weitz H."/>
            <person name="Taylor A."/>
            <person name="Grigoriev I.V."/>
            <person name="Nagy L.G."/>
            <person name="Martin F."/>
            <person name="Kauserud H."/>
        </authorList>
    </citation>
    <scope>NUCLEOTIDE SEQUENCE</scope>
    <source>
        <strain evidence="8">9284</strain>
    </source>
</reference>
<dbReference type="InterPro" id="IPR011989">
    <property type="entry name" value="ARM-like"/>
</dbReference>
<proteinExistence type="inferred from homology"/>